<evidence type="ECO:0000256" key="1">
    <source>
        <dbReference type="SAM" id="MobiDB-lite"/>
    </source>
</evidence>
<sequence length="230" mass="23949">MASTVDSADAHLSAVENSSECHVCSVSGHVRANVSSGQEQWIVDSGATHHTTPDASKVVNGTDYNGPEKSDKQLLKTGQQGQLCKHGLTIVHGARGVCTGPVMSSTTTTPFTMSGRDEHEGQLSAGDEGRQEDVANIGDIGVQSDRVNSNFEVPSAEPNVEVTLEDGGQSGGELSCSGELMSEGVDETTEVAAAIPEDRLSSSPLSFSSSSLLQTLTIQHGGAKHRNLAF</sequence>
<proteinExistence type="predicted"/>
<feature type="region of interest" description="Disordered" evidence="1">
    <location>
        <begin position="108"/>
        <end position="128"/>
    </location>
</feature>
<comment type="caution">
    <text evidence="2">The sequence shown here is derived from an EMBL/GenBank/DDBJ whole genome shotgun (WGS) entry which is preliminary data.</text>
</comment>
<feature type="region of interest" description="Disordered" evidence="1">
    <location>
        <begin position="47"/>
        <end position="70"/>
    </location>
</feature>
<keyword evidence="3" id="KW-1185">Reference proteome</keyword>
<evidence type="ECO:0000313" key="2">
    <source>
        <dbReference type="EMBL" id="KAK9041258.1"/>
    </source>
</evidence>
<gene>
    <name evidence="2" type="ORF">V6N11_016367</name>
</gene>
<dbReference type="EMBL" id="JBBPBN010000004">
    <property type="protein sequence ID" value="KAK9041258.1"/>
    <property type="molecule type" value="Genomic_DNA"/>
</dbReference>
<reference evidence="2 3" key="1">
    <citation type="journal article" date="2024" name="G3 (Bethesda)">
        <title>Genome assembly of Hibiscus sabdariffa L. provides insights into metabolisms of medicinal natural products.</title>
        <authorList>
            <person name="Kim T."/>
        </authorList>
    </citation>
    <scope>NUCLEOTIDE SEQUENCE [LARGE SCALE GENOMIC DNA]</scope>
    <source>
        <strain evidence="2">TK-2024</strain>
        <tissue evidence="2">Old leaves</tissue>
    </source>
</reference>
<accession>A0ABR2TVN1</accession>
<feature type="compositionally biased region" description="Basic and acidic residues" evidence="1">
    <location>
        <begin position="115"/>
        <end position="128"/>
    </location>
</feature>
<protein>
    <submittedName>
        <fullName evidence="2">Uncharacterized protein</fullName>
    </submittedName>
</protein>
<dbReference type="Proteomes" id="UP001396334">
    <property type="component" value="Unassembled WGS sequence"/>
</dbReference>
<evidence type="ECO:0000313" key="3">
    <source>
        <dbReference type="Proteomes" id="UP001396334"/>
    </source>
</evidence>
<name>A0ABR2TVN1_9ROSI</name>
<organism evidence="2 3">
    <name type="scientific">Hibiscus sabdariffa</name>
    <name type="common">roselle</name>
    <dbReference type="NCBI Taxonomy" id="183260"/>
    <lineage>
        <taxon>Eukaryota</taxon>
        <taxon>Viridiplantae</taxon>
        <taxon>Streptophyta</taxon>
        <taxon>Embryophyta</taxon>
        <taxon>Tracheophyta</taxon>
        <taxon>Spermatophyta</taxon>
        <taxon>Magnoliopsida</taxon>
        <taxon>eudicotyledons</taxon>
        <taxon>Gunneridae</taxon>
        <taxon>Pentapetalae</taxon>
        <taxon>rosids</taxon>
        <taxon>malvids</taxon>
        <taxon>Malvales</taxon>
        <taxon>Malvaceae</taxon>
        <taxon>Malvoideae</taxon>
        <taxon>Hibiscus</taxon>
    </lineage>
</organism>